<dbReference type="PROSITE" id="PS00028">
    <property type="entry name" value="ZINC_FINGER_C2H2_1"/>
    <property type="match status" value="1"/>
</dbReference>
<name>A0A200R0J9_MACCD</name>
<keyword evidence="4" id="KW-1185">Reference proteome</keyword>
<protein>
    <submittedName>
        <fullName evidence="3">Zinc finger protein</fullName>
    </submittedName>
</protein>
<keyword evidence="1" id="KW-0479">Metal-binding</keyword>
<dbReference type="GO" id="GO:0009740">
    <property type="term" value="P:gibberellic acid mediated signaling pathway"/>
    <property type="evidence" value="ECO:0007669"/>
    <property type="project" value="TreeGrafter"/>
</dbReference>
<dbReference type="AlphaFoldDB" id="A0A200R0J9"/>
<dbReference type="GO" id="GO:0009736">
    <property type="term" value="P:cytokinin-activated signaling pathway"/>
    <property type="evidence" value="ECO:0007669"/>
    <property type="project" value="TreeGrafter"/>
</dbReference>
<keyword evidence="1" id="KW-0863">Zinc-finger</keyword>
<dbReference type="GO" id="GO:0005634">
    <property type="term" value="C:nucleus"/>
    <property type="evidence" value="ECO:0007669"/>
    <property type="project" value="TreeGrafter"/>
</dbReference>
<dbReference type="Gene3D" id="3.30.160.60">
    <property type="entry name" value="Classic Zinc Finger"/>
    <property type="match status" value="1"/>
</dbReference>
<evidence type="ECO:0000313" key="4">
    <source>
        <dbReference type="Proteomes" id="UP000195402"/>
    </source>
</evidence>
<evidence type="ECO:0000313" key="3">
    <source>
        <dbReference type="EMBL" id="OVA16253.1"/>
    </source>
</evidence>
<dbReference type="OrthoDB" id="1939583at2759"/>
<dbReference type="GO" id="GO:0008270">
    <property type="term" value="F:zinc ion binding"/>
    <property type="evidence" value="ECO:0007669"/>
    <property type="project" value="UniProtKB-KW"/>
</dbReference>
<comment type="caution">
    <text evidence="3">The sequence shown here is derived from an EMBL/GenBank/DDBJ whole genome shotgun (WGS) entry which is preliminary data.</text>
</comment>
<dbReference type="GO" id="GO:0010090">
    <property type="term" value="P:trichome morphogenesis"/>
    <property type="evidence" value="ECO:0007669"/>
    <property type="project" value="InterPro"/>
</dbReference>
<accession>A0A200R0J9</accession>
<dbReference type="InParanoid" id="A0A200R0J9"/>
<sequence length="243" mass="27966">MEKDVAEQHDFASKLLSSRWDGADSFRVKLHGEEKKLRLFGFEVESYTNDGSRRSEEEIESVNFSNTVLSQSEKTAKEKSLVREVENKKYECQFCFKEFANSQALGGHQNAHKKERLKKKKLQLQARKASINYYIQPMQNPYGFNYYGSPLFYEPSSCVPDFTLLEGSQINFNPYNQNAYRNGSLVVSQPYSVPPNIPIQQDTSKCNLRQIDRSHENVVTRPSSPIPKKGCKSWDLQFGLTIQ</sequence>
<dbReference type="InterPro" id="IPR044299">
    <property type="entry name" value="GIS3/ZFP5/ZFP6"/>
</dbReference>
<evidence type="ECO:0000256" key="1">
    <source>
        <dbReference type="PROSITE-ProRule" id="PRU00042"/>
    </source>
</evidence>
<feature type="domain" description="C2H2-type" evidence="2">
    <location>
        <begin position="90"/>
        <end position="117"/>
    </location>
</feature>
<proteinExistence type="predicted"/>
<dbReference type="Proteomes" id="UP000195402">
    <property type="component" value="Unassembled WGS sequence"/>
</dbReference>
<dbReference type="GO" id="GO:0003700">
    <property type="term" value="F:DNA-binding transcription factor activity"/>
    <property type="evidence" value="ECO:0007669"/>
    <property type="project" value="TreeGrafter"/>
</dbReference>
<organism evidence="3 4">
    <name type="scientific">Macleaya cordata</name>
    <name type="common">Five-seeded plume-poppy</name>
    <name type="synonym">Bocconia cordata</name>
    <dbReference type="NCBI Taxonomy" id="56857"/>
    <lineage>
        <taxon>Eukaryota</taxon>
        <taxon>Viridiplantae</taxon>
        <taxon>Streptophyta</taxon>
        <taxon>Embryophyta</taxon>
        <taxon>Tracheophyta</taxon>
        <taxon>Spermatophyta</taxon>
        <taxon>Magnoliopsida</taxon>
        <taxon>Ranunculales</taxon>
        <taxon>Papaveraceae</taxon>
        <taxon>Papaveroideae</taxon>
        <taxon>Macleaya</taxon>
    </lineage>
</organism>
<evidence type="ECO:0000259" key="2">
    <source>
        <dbReference type="PROSITE" id="PS50157"/>
    </source>
</evidence>
<dbReference type="InterPro" id="IPR036236">
    <property type="entry name" value="Znf_C2H2_sf"/>
</dbReference>
<dbReference type="PROSITE" id="PS50157">
    <property type="entry name" value="ZINC_FINGER_C2H2_2"/>
    <property type="match status" value="1"/>
</dbReference>
<reference evidence="3 4" key="1">
    <citation type="journal article" date="2017" name="Mol. Plant">
        <title>The Genome of Medicinal Plant Macleaya cordata Provides New Insights into Benzylisoquinoline Alkaloids Metabolism.</title>
        <authorList>
            <person name="Liu X."/>
            <person name="Liu Y."/>
            <person name="Huang P."/>
            <person name="Ma Y."/>
            <person name="Qing Z."/>
            <person name="Tang Q."/>
            <person name="Cao H."/>
            <person name="Cheng P."/>
            <person name="Zheng Y."/>
            <person name="Yuan Z."/>
            <person name="Zhou Y."/>
            <person name="Liu J."/>
            <person name="Tang Z."/>
            <person name="Zhuo Y."/>
            <person name="Zhang Y."/>
            <person name="Yu L."/>
            <person name="Huang J."/>
            <person name="Yang P."/>
            <person name="Peng Q."/>
            <person name="Zhang J."/>
            <person name="Jiang W."/>
            <person name="Zhang Z."/>
            <person name="Lin K."/>
            <person name="Ro D.K."/>
            <person name="Chen X."/>
            <person name="Xiong X."/>
            <person name="Shang Y."/>
            <person name="Huang S."/>
            <person name="Zeng J."/>
        </authorList>
    </citation>
    <scope>NUCLEOTIDE SEQUENCE [LARGE SCALE GENOMIC DNA]</scope>
    <source>
        <strain evidence="4">cv. BLH2017</strain>
        <tissue evidence="3">Root</tissue>
    </source>
</reference>
<dbReference type="STRING" id="56857.A0A200R0J9"/>
<dbReference type="GO" id="GO:0000976">
    <property type="term" value="F:transcription cis-regulatory region binding"/>
    <property type="evidence" value="ECO:0007669"/>
    <property type="project" value="TreeGrafter"/>
</dbReference>
<dbReference type="EMBL" id="MVGT01000604">
    <property type="protein sequence ID" value="OVA16253.1"/>
    <property type="molecule type" value="Genomic_DNA"/>
</dbReference>
<gene>
    <name evidence="3" type="ORF">BVC80_8971g15</name>
</gene>
<dbReference type="InterPro" id="IPR013087">
    <property type="entry name" value="Znf_C2H2_type"/>
</dbReference>
<keyword evidence="1" id="KW-0862">Zinc</keyword>
<dbReference type="OMA" id="LDPCQKY"/>
<dbReference type="PANTHER" id="PTHR46353:SF5">
    <property type="entry name" value="ZINC FINGER PROTEIN 5"/>
    <property type="match status" value="1"/>
</dbReference>
<dbReference type="PANTHER" id="PTHR46353">
    <property type="entry name" value="ZINC FINGER PROTEIN 5"/>
    <property type="match status" value="1"/>
</dbReference>
<dbReference type="SUPFAM" id="SSF57667">
    <property type="entry name" value="beta-beta-alpha zinc fingers"/>
    <property type="match status" value="1"/>
</dbReference>
<dbReference type="FunCoup" id="A0A200R0J9">
    <property type="interactions" value="1"/>
</dbReference>